<feature type="chain" id="PRO_5015071738" description="Metalloprotease TIKI" evidence="15">
    <location>
        <begin position="18"/>
        <end position="521"/>
    </location>
</feature>
<protein>
    <recommendedName>
        <fullName evidence="13">Metalloprotease TIKI</fullName>
        <ecNumber evidence="13">3.4.-.-</ecNumber>
    </recommendedName>
    <alternativeName>
        <fullName evidence="13">TRAB domain-containing protein 2</fullName>
    </alternativeName>
</protein>
<evidence type="ECO:0000256" key="15">
    <source>
        <dbReference type="SAM" id="SignalP"/>
    </source>
</evidence>
<dbReference type="GO" id="GO:0030178">
    <property type="term" value="P:negative regulation of Wnt signaling pathway"/>
    <property type="evidence" value="ECO:0007669"/>
    <property type="project" value="UniProtKB-UniRule"/>
</dbReference>
<evidence type="ECO:0000313" key="16">
    <source>
        <dbReference type="Ensembl" id="ENSCINP00000029432.2"/>
    </source>
</evidence>
<dbReference type="GeneTree" id="ENSGT00940000165000"/>
<sequence length="521" mass="59800">MELKLFMLMICCIQIHGSKTIRQHACTKKHRNSFLWKLKREPPVYFFGTIHVPYTRVWDYIPTNTRKSFIESDNVYFELNLNDVTTGMALSRCAQLPVGMTVKEVLPPDIYFRLKRHLDYVKGAMTSWMTSVQRNKGLTASLMYNEIAGGWERKRPIWIMLMINALTKPDIRSRGLPVLDVHLARQAGVMGKHVGAIETAEEQCEPFNGLNRSQVIFALNQTLLIQEKVREGLLRIPYNMDDMVVQYNCGNTNSSLFGVGPTFVPLRSNHHPSTTESDDVIVQNDDVTNFDNSDSIDDAIFTDGAATGETNTSRDVTNDDIIMDNAMASEIDDYLKEELIFRRNKRMATRVQDLVRRRKDESLFFAFGAVHFLGEKSVLDLLSRDGFEIENVRSKPHDRRAVKSGSHQSRDEGHLKKTHHRKSGKSLRKINELWKQMKRRSEPVFNEDPFFRSPNRHFRFESGPETASEDIGDVIVVHRDGYYDDEIPRYVICYGINDATIASLNLIMVGILTLLSFFMTC</sequence>
<comment type="cofactor">
    <cofactor evidence="1">
        <name>Co(2+)</name>
        <dbReference type="ChEBI" id="CHEBI:48828"/>
    </cofactor>
</comment>
<comment type="cofactor">
    <cofactor evidence="13">
        <name>Mn(2+)</name>
        <dbReference type="ChEBI" id="CHEBI:29035"/>
    </cofactor>
    <cofactor evidence="13">
        <name>Co(2+)</name>
        <dbReference type="ChEBI" id="CHEBI:48828"/>
    </cofactor>
    <text evidence="13">Divalent metal cations. Mn(2+) or Co(2+).</text>
</comment>
<dbReference type="Proteomes" id="UP000008144">
    <property type="component" value="Unassembled WGS sequence"/>
</dbReference>
<evidence type="ECO:0000256" key="8">
    <source>
        <dbReference type="ARBA" id="ARBA00022801"/>
    </source>
</evidence>
<gene>
    <name evidence="16" type="primary">LOC100182160</name>
</gene>
<dbReference type="InParanoid" id="A0A1W5BL25"/>
<evidence type="ECO:0000256" key="9">
    <source>
        <dbReference type="ARBA" id="ARBA00022989"/>
    </source>
</evidence>
<evidence type="ECO:0000313" key="17">
    <source>
        <dbReference type="Proteomes" id="UP000008144"/>
    </source>
</evidence>
<dbReference type="PANTHER" id="PTHR31120">
    <property type="entry name" value="METALLOPROTEASE TIKI"/>
    <property type="match status" value="1"/>
</dbReference>
<evidence type="ECO:0000256" key="3">
    <source>
        <dbReference type="ARBA" id="ARBA00008261"/>
    </source>
</evidence>
<evidence type="ECO:0000256" key="7">
    <source>
        <dbReference type="ARBA" id="ARBA00022729"/>
    </source>
</evidence>
<reference evidence="16" key="3">
    <citation type="submission" date="2025-09" db="UniProtKB">
        <authorList>
            <consortium name="Ensembl"/>
        </authorList>
    </citation>
    <scope>IDENTIFICATION</scope>
</reference>
<evidence type="ECO:0000256" key="5">
    <source>
        <dbReference type="ARBA" id="ARBA00022692"/>
    </source>
</evidence>
<keyword evidence="9 13" id="KW-1133">Transmembrane helix</keyword>
<comment type="similarity">
    <text evidence="3 13">Belongs to the TIKI family.</text>
</comment>
<dbReference type="EC" id="3.4.-.-" evidence="13"/>
<evidence type="ECO:0000256" key="13">
    <source>
        <dbReference type="RuleBase" id="RU369069"/>
    </source>
</evidence>
<dbReference type="OrthoDB" id="10040378at2759"/>
<dbReference type="OMA" id="TEWISEP"/>
<keyword evidence="5 13" id="KW-0812">Transmembrane</keyword>
<keyword evidence="13" id="KW-1003">Cell membrane</keyword>
<feature type="compositionally biased region" description="Basic residues" evidence="14">
    <location>
        <begin position="416"/>
        <end position="425"/>
    </location>
</feature>
<dbReference type="GO" id="GO:0046872">
    <property type="term" value="F:metal ion binding"/>
    <property type="evidence" value="ECO:0007669"/>
    <property type="project" value="UniProtKB-UniRule"/>
</dbReference>
<dbReference type="Pfam" id="PF01963">
    <property type="entry name" value="TraB_PrgY_gumN"/>
    <property type="match status" value="2"/>
</dbReference>
<accession>A0A1W5BL25</accession>
<reference evidence="16" key="2">
    <citation type="submission" date="2025-08" db="UniProtKB">
        <authorList>
            <consortium name="Ensembl"/>
        </authorList>
    </citation>
    <scope>IDENTIFICATION</scope>
</reference>
<feature type="transmembrane region" description="Helical" evidence="13">
    <location>
        <begin position="499"/>
        <end position="519"/>
    </location>
</feature>
<keyword evidence="7 13" id="KW-0732">Signal</keyword>
<dbReference type="RefSeq" id="XP_018671151.1">
    <property type="nucleotide sequence ID" value="XM_018815606.2"/>
</dbReference>
<keyword evidence="8 13" id="KW-0378">Hydrolase</keyword>
<dbReference type="RefSeq" id="XP_026694277.1">
    <property type="nucleotide sequence ID" value="XM_026838476.1"/>
</dbReference>
<feature type="region of interest" description="Disordered" evidence="14">
    <location>
        <begin position="393"/>
        <end position="425"/>
    </location>
</feature>
<dbReference type="GO" id="GO:0005886">
    <property type="term" value="C:plasma membrane"/>
    <property type="evidence" value="ECO:0007669"/>
    <property type="project" value="UniProtKB-SubCell"/>
</dbReference>
<keyword evidence="13" id="KW-0879">Wnt signaling pathway</keyword>
<dbReference type="KEGG" id="cin:100182160"/>
<dbReference type="GO" id="GO:0006508">
    <property type="term" value="P:proteolysis"/>
    <property type="evidence" value="ECO:0007669"/>
    <property type="project" value="UniProtKB-KW"/>
</dbReference>
<dbReference type="PANTHER" id="PTHR31120:SF6">
    <property type="entry name" value="METALLOPROTEASE TIKI HOMOLOG"/>
    <property type="match status" value="1"/>
</dbReference>
<dbReference type="InterPro" id="IPR002816">
    <property type="entry name" value="TraB/PrgY/GumN_fam"/>
</dbReference>
<evidence type="ECO:0000256" key="2">
    <source>
        <dbReference type="ARBA" id="ARBA00004479"/>
    </source>
</evidence>
<dbReference type="GO" id="GO:0016020">
    <property type="term" value="C:membrane"/>
    <property type="evidence" value="ECO:0000318"/>
    <property type="project" value="GO_Central"/>
</dbReference>
<keyword evidence="12" id="KW-0325">Glycoprotein</keyword>
<evidence type="ECO:0000256" key="1">
    <source>
        <dbReference type="ARBA" id="ARBA00001941"/>
    </source>
</evidence>
<dbReference type="eggNOG" id="ENOG502QPR1">
    <property type="taxonomic scope" value="Eukaryota"/>
</dbReference>
<accession>F6X1I2</accession>
<dbReference type="GO" id="GO:0016055">
    <property type="term" value="P:Wnt signaling pathway"/>
    <property type="evidence" value="ECO:0007669"/>
    <property type="project" value="UniProtKB-KW"/>
</dbReference>
<evidence type="ECO:0000256" key="12">
    <source>
        <dbReference type="ARBA" id="ARBA00023180"/>
    </source>
</evidence>
<name>A0A1W5BL25_CIOIN</name>
<keyword evidence="6 13" id="KW-0479">Metal-binding</keyword>
<reference evidence="17" key="1">
    <citation type="journal article" date="2002" name="Science">
        <title>The draft genome of Ciona intestinalis: insights into chordate and vertebrate origins.</title>
        <authorList>
            <person name="Dehal P."/>
            <person name="Satou Y."/>
            <person name="Campbell R.K."/>
            <person name="Chapman J."/>
            <person name="Degnan B."/>
            <person name="De Tomaso A."/>
            <person name="Davidson B."/>
            <person name="Di Gregorio A."/>
            <person name="Gelpke M."/>
            <person name="Goodstein D.M."/>
            <person name="Harafuji N."/>
            <person name="Hastings K.E."/>
            <person name="Ho I."/>
            <person name="Hotta K."/>
            <person name="Huang W."/>
            <person name="Kawashima T."/>
            <person name="Lemaire P."/>
            <person name="Martinez D."/>
            <person name="Meinertzhagen I.A."/>
            <person name="Necula S."/>
            <person name="Nonaka M."/>
            <person name="Putnam N."/>
            <person name="Rash S."/>
            <person name="Saiga H."/>
            <person name="Satake M."/>
            <person name="Terry A."/>
            <person name="Yamada L."/>
            <person name="Wang H.G."/>
            <person name="Awazu S."/>
            <person name="Azumi K."/>
            <person name="Boore J."/>
            <person name="Branno M."/>
            <person name="Chin-Bow S."/>
            <person name="DeSantis R."/>
            <person name="Doyle S."/>
            <person name="Francino P."/>
            <person name="Keys D.N."/>
            <person name="Haga S."/>
            <person name="Hayashi H."/>
            <person name="Hino K."/>
            <person name="Imai K.S."/>
            <person name="Inaba K."/>
            <person name="Kano S."/>
            <person name="Kobayashi K."/>
            <person name="Kobayashi M."/>
            <person name="Lee B.I."/>
            <person name="Makabe K.W."/>
            <person name="Manohar C."/>
            <person name="Matassi G."/>
            <person name="Medina M."/>
            <person name="Mochizuki Y."/>
            <person name="Mount S."/>
            <person name="Morishita T."/>
            <person name="Miura S."/>
            <person name="Nakayama A."/>
            <person name="Nishizaka S."/>
            <person name="Nomoto H."/>
            <person name="Ohta F."/>
            <person name="Oishi K."/>
            <person name="Rigoutsos I."/>
            <person name="Sano M."/>
            <person name="Sasaki A."/>
            <person name="Sasakura Y."/>
            <person name="Shoguchi E."/>
            <person name="Shin-i T."/>
            <person name="Spagnuolo A."/>
            <person name="Stainier D."/>
            <person name="Suzuki M.M."/>
            <person name="Tassy O."/>
            <person name="Takatori N."/>
            <person name="Tokuoka M."/>
            <person name="Yagi K."/>
            <person name="Yoshizaki F."/>
            <person name="Wada S."/>
            <person name="Zhang C."/>
            <person name="Hyatt P.D."/>
            <person name="Larimer F."/>
            <person name="Detter C."/>
            <person name="Doggett N."/>
            <person name="Glavina T."/>
            <person name="Hawkins T."/>
            <person name="Richardson P."/>
            <person name="Lucas S."/>
            <person name="Kohara Y."/>
            <person name="Levine M."/>
            <person name="Satoh N."/>
            <person name="Rokhsar D.S."/>
        </authorList>
    </citation>
    <scope>NUCLEOTIDE SEQUENCE [LARGE SCALE GENOMIC DNA]</scope>
</reference>
<dbReference type="InterPro" id="IPR040230">
    <property type="entry name" value="TIKI1/2-like"/>
</dbReference>
<feature type="signal peptide" evidence="15">
    <location>
        <begin position="1"/>
        <end position="17"/>
    </location>
</feature>
<evidence type="ECO:0000256" key="11">
    <source>
        <dbReference type="ARBA" id="ARBA00023136"/>
    </source>
</evidence>
<keyword evidence="4 13" id="KW-0645">Protease</keyword>
<comment type="subcellular location">
    <subcellularLocation>
        <location evidence="13">Cell membrane</location>
        <topology evidence="13">Single-pass type I membrane protein</topology>
    </subcellularLocation>
    <subcellularLocation>
        <location evidence="2">Membrane</location>
        <topology evidence="2">Single-pass type I membrane protein</topology>
    </subcellularLocation>
</comment>
<proteinExistence type="inferred from homology"/>
<organism evidence="16 17">
    <name type="scientific">Ciona intestinalis</name>
    <name type="common">Transparent sea squirt</name>
    <name type="synonym">Ascidia intestinalis</name>
    <dbReference type="NCBI Taxonomy" id="7719"/>
    <lineage>
        <taxon>Eukaryota</taxon>
        <taxon>Metazoa</taxon>
        <taxon>Chordata</taxon>
        <taxon>Tunicata</taxon>
        <taxon>Ascidiacea</taxon>
        <taxon>Phlebobranchia</taxon>
        <taxon>Cionidae</taxon>
        <taxon>Ciona</taxon>
    </lineage>
</organism>
<dbReference type="GO" id="GO:0004222">
    <property type="term" value="F:metalloendopeptidase activity"/>
    <property type="evidence" value="ECO:0000318"/>
    <property type="project" value="GO_Central"/>
</dbReference>
<dbReference type="GeneID" id="100182160"/>
<evidence type="ECO:0000256" key="6">
    <source>
        <dbReference type="ARBA" id="ARBA00022723"/>
    </source>
</evidence>
<dbReference type="CDD" id="cd14789">
    <property type="entry name" value="Tiki"/>
    <property type="match status" value="1"/>
</dbReference>
<dbReference type="AlphaFoldDB" id="A0A1W5BL25"/>
<dbReference type="Ensembl" id="ENSCINT00000029678.2">
    <property type="protein sequence ID" value="ENSCINP00000029432.2"/>
    <property type="gene ID" value="ENSCING00000017358.2"/>
</dbReference>
<evidence type="ECO:0000256" key="10">
    <source>
        <dbReference type="ARBA" id="ARBA00023049"/>
    </source>
</evidence>
<keyword evidence="17" id="KW-1185">Reference proteome</keyword>
<comment type="function">
    <text evidence="13">Metalloprotease that acts as a negative regulator of the Wnt signaling pathway by mediating the cleavage of the N-terminal residues of a subset of Wnt proteins. Following cleavage, Wnt proteins become oxidized and form large disulfide-bond oligomers, leading to their inactivation.</text>
</comment>
<evidence type="ECO:0000256" key="14">
    <source>
        <dbReference type="SAM" id="MobiDB-lite"/>
    </source>
</evidence>
<evidence type="ECO:0000256" key="4">
    <source>
        <dbReference type="ARBA" id="ARBA00022670"/>
    </source>
</evidence>
<keyword evidence="11 13" id="KW-0472">Membrane</keyword>
<keyword evidence="10 13" id="KW-0482">Metalloprotease</keyword>